<comment type="caution">
    <text evidence="3">The sequence shown here is derived from an EMBL/GenBank/DDBJ whole genome shotgun (WGS) entry which is preliminary data.</text>
</comment>
<dbReference type="Pfam" id="PF01592">
    <property type="entry name" value="NifU_N"/>
    <property type="match status" value="1"/>
</dbReference>
<evidence type="ECO:0000313" key="4">
    <source>
        <dbReference type="Proteomes" id="UP000494245"/>
    </source>
</evidence>
<evidence type="ECO:0000256" key="1">
    <source>
        <dbReference type="SAM" id="MobiDB-lite"/>
    </source>
</evidence>
<protein>
    <recommendedName>
        <fullName evidence="2">NIF system FeS cluster assembly NifU N-terminal domain-containing protein</fullName>
    </recommendedName>
</protein>
<dbReference type="EMBL" id="BLTE01000006">
    <property type="protein sequence ID" value="GFK93758.1"/>
    <property type="molecule type" value="Genomic_DNA"/>
</dbReference>
<dbReference type="InterPro" id="IPR002871">
    <property type="entry name" value="NIF_FeS_clus_asmbl_NifU_N"/>
</dbReference>
<evidence type="ECO:0000313" key="3">
    <source>
        <dbReference type="EMBL" id="GFK93758.1"/>
    </source>
</evidence>
<reference evidence="3 4" key="1">
    <citation type="submission" date="2020-04" db="EMBL/GenBank/DDBJ databases">
        <authorList>
            <consortium name="Desulfovibrio sp. FSS-1 genome sequencing consortium"/>
            <person name="Shimoshige H."/>
            <person name="Kobayashi H."/>
            <person name="Maekawa T."/>
        </authorList>
    </citation>
    <scope>NUCLEOTIDE SEQUENCE [LARGE SCALE GENOMIC DNA]</scope>
    <source>
        <strain evidence="3 4">SIID29052-01</strain>
    </source>
</reference>
<dbReference type="Gene3D" id="3.90.1010.10">
    <property type="match status" value="1"/>
</dbReference>
<dbReference type="AlphaFoldDB" id="A0A6V8LTV2"/>
<evidence type="ECO:0000259" key="2">
    <source>
        <dbReference type="Pfam" id="PF01592"/>
    </source>
</evidence>
<dbReference type="GO" id="GO:0005506">
    <property type="term" value="F:iron ion binding"/>
    <property type="evidence" value="ECO:0007669"/>
    <property type="project" value="InterPro"/>
</dbReference>
<dbReference type="GO" id="GO:0016226">
    <property type="term" value="P:iron-sulfur cluster assembly"/>
    <property type="evidence" value="ECO:0007669"/>
    <property type="project" value="InterPro"/>
</dbReference>
<accession>A0A6V8LTV2</accession>
<dbReference type="GO" id="GO:0051536">
    <property type="term" value="F:iron-sulfur cluster binding"/>
    <property type="evidence" value="ECO:0007669"/>
    <property type="project" value="InterPro"/>
</dbReference>
<organism evidence="3 4">
    <name type="scientific">Fundidesulfovibrio magnetotacticus</name>
    <dbReference type="NCBI Taxonomy" id="2730080"/>
    <lineage>
        <taxon>Bacteria</taxon>
        <taxon>Pseudomonadati</taxon>
        <taxon>Thermodesulfobacteriota</taxon>
        <taxon>Desulfovibrionia</taxon>
        <taxon>Desulfovibrionales</taxon>
        <taxon>Desulfovibrionaceae</taxon>
        <taxon>Fundidesulfovibrio</taxon>
    </lineage>
</organism>
<gene>
    <name evidence="3" type="ORF">NNJEOMEG_01592</name>
</gene>
<name>A0A6V8LTV2_9BACT</name>
<keyword evidence="4" id="KW-1185">Reference proteome</keyword>
<dbReference type="SUPFAM" id="SSF82649">
    <property type="entry name" value="SufE/NifU"/>
    <property type="match status" value="1"/>
</dbReference>
<feature type="domain" description="NIF system FeS cluster assembly NifU N-terminal" evidence="2">
    <location>
        <begin position="226"/>
        <end position="324"/>
    </location>
</feature>
<reference evidence="3 4" key="2">
    <citation type="submission" date="2020-05" db="EMBL/GenBank/DDBJ databases">
        <title>Draft genome sequence of Desulfovibrio sp. strainFSS-1.</title>
        <authorList>
            <person name="Shimoshige H."/>
            <person name="Kobayashi H."/>
            <person name="Maekawa T."/>
        </authorList>
    </citation>
    <scope>NUCLEOTIDE SEQUENCE [LARGE SCALE GENOMIC DNA]</scope>
    <source>
        <strain evidence="3 4">SIID29052-01</strain>
    </source>
</reference>
<dbReference type="RefSeq" id="WP_173083116.1">
    <property type="nucleotide sequence ID" value="NZ_BLTE01000006.1"/>
</dbReference>
<feature type="region of interest" description="Disordered" evidence="1">
    <location>
        <begin position="191"/>
        <end position="210"/>
    </location>
</feature>
<proteinExistence type="predicted"/>
<dbReference type="Proteomes" id="UP000494245">
    <property type="component" value="Unassembled WGS sequence"/>
</dbReference>
<sequence>MELTLTITGRRCDLALHPVSAKTVERIQTLGRKFYTKKYIHWWRNGNTSTCGMKFDDDCVVKVQLDHREVPFNSAGIGRDAVLLRRRHYLESKARYLALLGYDDEYCHMVWKWTNVAGFDPTRFSFFVHRWDRILGEQDFLILDDVRYDGAFADTQDWGGSCGFSLVDPRIIDLDELRKELGIEQEKPAPKLVAKETPAPAGPAPLESASCDPTARPLVIPVEAPNAVGVHGCTTCKNSTRVELRIEDDVVAAAGGEASGCEYGKECFEALTRLVTGKPVWECWGLSNEDLRPLLPRVLPKLDCDTFTVGALKIALRAWEKRQAA</sequence>